<feature type="region of interest" description="Disordered" evidence="1">
    <location>
        <begin position="1"/>
        <end position="20"/>
    </location>
</feature>
<evidence type="ECO:0000313" key="3">
    <source>
        <dbReference type="EMBL" id="QDV33904.1"/>
    </source>
</evidence>
<dbReference type="EMBL" id="CP036426">
    <property type="protein sequence ID" value="QDV33904.1"/>
    <property type="molecule type" value="Genomic_DNA"/>
</dbReference>
<protein>
    <submittedName>
        <fullName evidence="3">Uncharacterized protein</fullName>
    </submittedName>
</protein>
<reference evidence="3 4" key="1">
    <citation type="submission" date="2019-02" db="EMBL/GenBank/DDBJ databases">
        <title>Deep-cultivation of Planctomycetes and their phenomic and genomic characterization uncovers novel biology.</title>
        <authorList>
            <person name="Wiegand S."/>
            <person name="Jogler M."/>
            <person name="Boedeker C."/>
            <person name="Pinto D."/>
            <person name="Vollmers J."/>
            <person name="Rivas-Marin E."/>
            <person name="Kohn T."/>
            <person name="Peeters S.H."/>
            <person name="Heuer A."/>
            <person name="Rast P."/>
            <person name="Oberbeckmann S."/>
            <person name="Bunk B."/>
            <person name="Jeske O."/>
            <person name="Meyerdierks A."/>
            <person name="Storesund J.E."/>
            <person name="Kallscheuer N."/>
            <person name="Luecker S."/>
            <person name="Lage O.M."/>
            <person name="Pohl T."/>
            <person name="Merkel B.J."/>
            <person name="Hornburger P."/>
            <person name="Mueller R.-W."/>
            <person name="Bruemmer F."/>
            <person name="Labrenz M."/>
            <person name="Spormann A.M."/>
            <person name="Op den Camp H."/>
            <person name="Overmann J."/>
            <person name="Amann R."/>
            <person name="Jetten M.S.M."/>
            <person name="Mascher T."/>
            <person name="Medema M.H."/>
            <person name="Devos D.P."/>
            <person name="Kaster A.-K."/>
            <person name="Ovreas L."/>
            <person name="Rohde M."/>
            <person name="Galperin M.Y."/>
            <person name="Jogler C."/>
        </authorList>
    </citation>
    <scope>NUCLEOTIDE SEQUENCE [LARGE SCALE GENOMIC DNA]</scope>
    <source>
        <strain evidence="3 4">ElP</strain>
    </source>
</reference>
<feature type="transmembrane region" description="Helical" evidence="2">
    <location>
        <begin position="39"/>
        <end position="57"/>
    </location>
</feature>
<dbReference type="OrthoDB" id="286936at2"/>
<accession>A0A518GZ85</accession>
<keyword evidence="2" id="KW-0812">Transmembrane</keyword>
<dbReference type="AlphaFoldDB" id="A0A518GZ85"/>
<organism evidence="3 4">
    <name type="scientific">Tautonia plasticadhaerens</name>
    <dbReference type="NCBI Taxonomy" id="2527974"/>
    <lineage>
        <taxon>Bacteria</taxon>
        <taxon>Pseudomonadati</taxon>
        <taxon>Planctomycetota</taxon>
        <taxon>Planctomycetia</taxon>
        <taxon>Isosphaerales</taxon>
        <taxon>Isosphaeraceae</taxon>
        <taxon>Tautonia</taxon>
    </lineage>
</organism>
<keyword evidence="2" id="KW-0472">Membrane</keyword>
<evidence type="ECO:0000256" key="2">
    <source>
        <dbReference type="SAM" id="Phobius"/>
    </source>
</evidence>
<proteinExistence type="predicted"/>
<dbReference type="Proteomes" id="UP000317835">
    <property type="component" value="Chromosome"/>
</dbReference>
<keyword evidence="2" id="KW-1133">Transmembrane helix</keyword>
<gene>
    <name evidence="3" type="ORF">ElP_17850</name>
</gene>
<feature type="transmembrane region" description="Helical" evidence="2">
    <location>
        <begin position="126"/>
        <end position="146"/>
    </location>
</feature>
<evidence type="ECO:0000256" key="1">
    <source>
        <dbReference type="SAM" id="MobiDB-lite"/>
    </source>
</evidence>
<sequence length="151" mass="17188">MEPITPVRLDPEFRPASSERSLPPVIDPAAYRRMLFNPFLGVLGVAAWAAGVRWLWIAAIERHAVFIYLMVAWVGAAFLLPRLCQFHCLDCGGTGRISRWRRHVCPAVARRILEGRPLRFRPPGPLAQLLMWGYFLAIVLVIARTWDLTSR</sequence>
<dbReference type="RefSeq" id="WP_145268387.1">
    <property type="nucleotide sequence ID" value="NZ_CP036426.1"/>
</dbReference>
<dbReference type="KEGG" id="tpla:ElP_17850"/>
<keyword evidence="4" id="KW-1185">Reference proteome</keyword>
<name>A0A518GZ85_9BACT</name>
<feature type="transmembrane region" description="Helical" evidence="2">
    <location>
        <begin position="63"/>
        <end position="80"/>
    </location>
</feature>
<evidence type="ECO:0000313" key="4">
    <source>
        <dbReference type="Proteomes" id="UP000317835"/>
    </source>
</evidence>